<reference evidence="6" key="1">
    <citation type="journal article" date="2006" name="Proc. Natl. Acad. Sci. U.S.A.">
        <title>Genome analysis of the smallest free-living eukaryote Ostreococcus tauri unveils many unique features.</title>
        <authorList>
            <person name="Derelle E."/>
            <person name="Ferraz C."/>
            <person name="Rombauts S."/>
            <person name="Rouze P."/>
            <person name="Worden A.Z."/>
            <person name="Robbens S."/>
            <person name="Partensky F."/>
            <person name="Degroeve S."/>
            <person name="Echeynie S."/>
            <person name="Cooke R."/>
            <person name="Saeys Y."/>
            <person name="Wuyts J."/>
            <person name="Jabbari K."/>
            <person name="Bowler C."/>
            <person name="Panaud O."/>
            <person name="Piegu B."/>
            <person name="Ball S.G."/>
            <person name="Ral J.-P."/>
            <person name="Bouget F.-Y."/>
            <person name="Piganeau G."/>
            <person name="De Baets B."/>
            <person name="Picard A."/>
            <person name="Delseny M."/>
            <person name="Demaille J."/>
            <person name="Van de Peer Y."/>
            <person name="Moreau H."/>
        </authorList>
    </citation>
    <scope>NUCLEOTIDE SEQUENCE [LARGE SCALE GENOMIC DNA]</scope>
    <source>
        <strain evidence="6">OTTH 0595 / CCAP 157/2 / RCC745</strain>
    </source>
</reference>
<comment type="caution">
    <text evidence="5">The sequence shown here is derived from an EMBL/GenBank/DDBJ whole genome shotgun (WGS) entry which is preliminary data.</text>
</comment>
<organism evidence="5 6">
    <name type="scientific">Ostreococcus tauri</name>
    <name type="common">Marine green alga</name>
    <dbReference type="NCBI Taxonomy" id="70448"/>
    <lineage>
        <taxon>Eukaryota</taxon>
        <taxon>Viridiplantae</taxon>
        <taxon>Chlorophyta</taxon>
        <taxon>Mamiellophyceae</taxon>
        <taxon>Mamiellales</taxon>
        <taxon>Bathycoccaceae</taxon>
        <taxon>Ostreococcus</taxon>
    </lineage>
</organism>
<keyword evidence="3" id="KW-0520">NAD</keyword>
<dbReference type="Gene3D" id="3.40.309.10">
    <property type="entry name" value="Aldehyde Dehydrogenase, Chain A, domain 2"/>
    <property type="match status" value="1"/>
</dbReference>
<evidence type="ECO:0000256" key="3">
    <source>
        <dbReference type="ARBA" id="ARBA00023027"/>
    </source>
</evidence>
<dbReference type="GeneID" id="9832977"/>
<evidence type="ECO:0000313" key="6">
    <source>
        <dbReference type="Proteomes" id="UP000009170"/>
    </source>
</evidence>
<comment type="similarity">
    <text evidence="1">Belongs to the aldehyde dehydrogenase family.</text>
</comment>
<dbReference type="InterPro" id="IPR016163">
    <property type="entry name" value="Ald_DH_C"/>
</dbReference>
<dbReference type="FunFam" id="3.40.605.10:FF:000019">
    <property type="entry name" value="probable aldehyde dehydrogenase"/>
    <property type="match status" value="1"/>
</dbReference>
<evidence type="ECO:0000259" key="4">
    <source>
        <dbReference type="Pfam" id="PF00171"/>
    </source>
</evidence>
<dbReference type="RefSeq" id="XP_003078494.2">
    <property type="nucleotide sequence ID" value="XM_003078446.2"/>
</dbReference>
<dbReference type="Gene3D" id="3.40.605.10">
    <property type="entry name" value="Aldehyde Dehydrogenase, Chain A, domain 1"/>
    <property type="match status" value="1"/>
</dbReference>
<dbReference type="Proteomes" id="UP000009170">
    <property type="component" value="Unassembled WGS sequence"/>
</dbReference>
<feature type="domain" description="Aldehyde dehydrogenase" evidence="4">
    <location>
        <begin position="144"/>
        <end position="528"/>
    </location>
</feature>
<sequence>MRRSAIQRVASTAGGLLDARVSIGRALGRARATSTSASDGTVNVVPRWATADPWGMSRAAGAARGANLIAGAWREITDESRATKIVDPMNKSETDAFIVLPSTDTKQEIDEVARSLASCPKSGLHNAFKAPERYVMWGDVSMRLAQEFRKPEVEEYFARLIQRVAPKSHAQALAEVVVTRKFLENFAGDNVRFMARGFSVSGDHLGQQSHGLRWPYGPVAVITPFNFPLEIPVLQLMGALFMGNKALVKSDSKVSVVLEQFIRLMIECGAPATDLDFIHSDGVTMNSILSAAKPKMTLFTGSQKVAHHLARELEGNVKLEDAGFDWKILGPDVGDVDYVAHVCDQDAYACSGQKCSAQSILFMHKNWVDVGIESKLAALAGERNLEDLTVGPVLTLTTKTMLDHVDRLAALPGARVAFGGKELKDGNHSIPSQYGAIEPTAVFVPLKTIMASEENFKLVTTEIFGPMQVLTSYDDEELPLVLDACERMDAHLTAAVVSSDEMFSQRVLGSTVNGTTYAGRRARTTGAPQNHWFGPAGTPMAGGIGTIEAIRLVWSCHREIIFDRGPVESDWKTPPRA</sequence>
<keyword evidence="6" id="KW-1185">Reference proteome</keyword>
<proteinExistence type="inferred from homology"/>
<dbReference type="InterPro" id="IPR015590">
    <property type="entry name" value="Aldehyde_DH_dom"/>
</dbReference>
<keyword evidence="2" id="KW-0560">Oxidoreductase</keyword>
<dbReference type="AlphaFoldDB" id="A0A090M405"/>
<dbReference type="EMBL" id="CAID01000003">
    <property type="protein sequence ID" value="CEF97382.1"/>
    <property type="molecule type" value="Genomic_DNA"/>
</dbReference>
<dbReference type="GO" id="GO:0004029">
    <property type="term" value="F:aldehyde dehydrogenase (NAD+) activity"/>
    <property type="evidence" value="ECO:0007669"/>
    <property type="project" value="InterPro"/>
</dbReference>
<evidence type="ECO:0000313" key="5">
    <source>
        <dbReference type="EMBL" id="CEF97382.1"/>
    </source>
</evidence>
<accession>A0A090M405</accession>
<dbReference type="Pfam" id="PF00171">
    <property type="entry name" value="Aldedh"/>
    <property type="match status" value="1"/>
</dbReference>
<dbReference type="CDD" id="cd07126">
    <property type="entry name" value="ALDH_F12_P5CDH"/>
    <property type="match status" value="1"/>
</dbReference>
<dbReference type="PANTHER" id="PTHR43521:SF7">
    <property type="entry name" value="DELTA-1-PYRROLINE-5-CARBOXYLATE DEHYDROGENASE 12A1, MITOCHONDRIAL"/>
    <property type="match status" value="1"/>
</dbReference>
<dbReference type="PANTHER" id="PTHR43521">
    <property type="entry name" value="ALPHA-AMINOADIPIC SEMIALDEHYDE DEHYDROGENASE"/>
    <property type="match status" value="1"/>
</dbReference>
<reference evidence="5 6" key="2">
    <citation type="journal article" date="2014" name="BMC Genomics">
        <title>An improved genome of the model marine alga Ostreococcus tauri unfolds by assessing Illumina de novo assemblies.</title>
        <authorList>
            <person name="Blanc-Mathieu R."/>
            <person name="Verhelst B."/>
            <person name="Derelle E."/>
            <person name="Rombauts S."/>
            <person name="Bouget F.Y."/>
            <person name="Carre I."/>
            <person name="Chateau A."/>
            <person name="Eyre-Walker A."/>
            <person name="Grimsley N."/>
            <person name="Moreau H."/>
            <person name="Piegu B."/>
            <person name="Rivals E."/>
            <person name="Schackwitz W."/>
            <person name="Van de Peer Y."/>
            <person name="Piganeau G."/>
        </authorList>
    </citation>
    <scope>NUCLEOTIDE SEQUENCE [LARGE SCALE GENOMIC DNA]</scope>
    <source>
        <strain evidence="6">OTTH 0595 / CCAP 157/2 / RCC745</strain>
    </source>
</reference>
<dbReference type="InterPro" id="IPR016161">
    <property type="entry name" value="Ald_DH/histidinol_DH"/>
</dbReference>
<dbReference type="InterPro" id="IPR016162">
    <property type="entry name" value="Ald_DH_N"/>
</dbReference>
<evidence type="ECO:0000256" key="1">
    <source>
        <dbReference type="ARBA" id="ARBA00009986"/>
    </source>
</evidence>
<dbReference type="PROSITE" id="PS00070">
    <property type="entry name" value="ALDEHYDE_DEHYDR_CYS"/>
    <property type="match status" value="1"/>
</dbReference>
<dbReference type="KEGG" id="ota:OT_ostta03g05910"/>
<name>A0A090M405_OSTTA</name>
<dbReference type="InterPro" id="IPR044638">
    <property type="entry name" value="ALDH7A1-like"/>
</dbReference>
<evidence type="ECO:0000256" key="2">
    <source>
        <dbReference type="ARBA" id="ARBA00023002"/>
    </source>
</evidence>
<dbReference type="InParanoid" id="A0A090M405"/>
<dbReference type="STRING" id="70448.A0A090M405"/>
<gene>
    <name evidence="5" type="ORF">OT_ostta03g05910</name>
</gene>
<dbReference type="OrthoDB" id="440325at2759"/>
<protein>
    <submittedName>
        <fullName evidence="5">Aldehyde dehydrogenase, C-terminal</fullName>
    </submittedName>
</protein>
<dbReference type="InterPro" id="IPR016160">
    <property type="entry name" value="Ald_DH_CS_CYS"/>
</dbReference>
<dbReference type="SUPFAM" id="SSF53720">
    <property type="entry name" value="ALDH-like"/>
    <property type="match status" value="1"/>
</dbReference>
<dbReference type="FunCoup" id="A0A090M405">
    <property type="interactions" value="254"/>
</dbReference>